<dbReference type="AlphaFoldDB" id="A0A1F6E7R7"/>
<organism evidence="1 2">
    <name type="scientific">Candidatus Kaiserbacteria bacterium RIFCSPHIGHO2_02_FULL_55_25</name>
    <dbReference type="NCBI Taxonomy" id="1798498"/>
    <lineage>
        <taxon>Bacteria</taxon>
        <taxon>Candidatus Kaiseribacteriota</taxon>
    </lineage>
</organism>
<proteinExistence type="predicted"/>
<reference evidence="1 2" key="1">
    <citation type="journal article" date="2016" name="Nat. Commun.">
        <title>Thousands of microbial genomes shed light on interconnected biogeochemical processes in an aquifer system.</title>
        <authorList>
            <person name="Anantharaman K."/>
            <person name="Brown C.T."/>
            <person name="Hug L.A."/>
            <person name="Sharon I."/>
            <person name="Castelle C.J."/>
            <person name="Probst A.J."/>
            <person name="Thomas B.C."/>
            <person name="Singh A."/>
            <person name="Wilkins M.J."/>
            <person name="Karaoz U."/>
            <person name="Brodie E.L."/>
            <person name="Williams K.H."/>
            <person name="Hubbard S.S."/>
            <person name="Banfield J.F."/>
        </authorList>
    </citation>
    <scope>NUCLEOTIDE SEQUENCE [LARGE SCALE GENOMIC DNA]</scope>
</reference>
<comment type="caution">
    <text evidence="1">The sequence shown here is derived from an EMBL/GenBank/DDBJ whole genome shotgun (WGS) entry which is preliminary data.</text>
</comment>
<evidence type="ECO:0000313" key="2">
    <source>
        <dbReference type="Proteomes" id="UP000176914"/>
    </source>
</evidence>
<dbReference type="Proteomes" id="UP000176914">
    <property type="component" value="Unassembled WGS sequence"/>
</dbReference>
<gene>
    <name evidence="1" type="ORF">A3C20_00015</name>
</gene>
<protein>
    <submittedName>
        <fullName evidence="1">Uncharacterized protein</fullName>
    </submittedName>
</protein>
<name>A0A1F6E7R7_9BACT</name>
<accession>A0A1F6E7R7</accession>
<sequence>MDLPCGNFVSFAEIETRFSEVPRELRGQLSKRLLQGITDEDRKRLRNWAAVRVKKDNIPDSMLHLMVFYVIAFVAKVPQMLEDTLNAILGKGTIVGTIVPA</sequence>
<evidence type="ECO:0000313" key="1">
    <source>
        <dbReference type="EMBL" id="OGG69739.1"/>
    </source>
</evidence>
<dbReference type="EMBL" id="MFLL01000009">
    <property type="protein sequence ID" value="OGG69739.1"/>
    <property type="molecule type" value="Genomic_DNA"/>
</dbReference>